<reference evidence="2 5" key="2">
    <citation type="submission" date="2017-05" db="EMBL/GenBank/DDBJ databases">
        <title>Complete and WGS of Bordetella genogroups.</title>
        <authorList>
            <person name="Spilker T."/>
            <person name="LiPuma J."/>
        </authorList>
    </citation>
    <scope>NUCLEOTIDE SEQUENCE [LARGE SCALE GENOMIC DNA]</scope>
    <source>
        <strain evidence="2 5">AU17610</strain>
    </source>
</reference>
<reference evidence="3 4" key="1">
    <citation type="submission" date="2017-05" db="EMBL/GenBank/DDBJ databases">
        <title>Complete and WGS of Bordetella genogroups.</title>
        <authorList>
            <person name="Spilker T."/>
            <person name="Lipuma J."/>
        </authorList>
    </citation>
    <scope>NUCLEOTIDE SEQUENCE [LARGE SCALE GENOMIC DNA]</scope>
    <source>
        <strain evidence="3 4">AU9795</strain>
    </source>
</reference>
<dbReference type="EMBL" id="NEVL01000004">
    <property type="protein sequence ID" value="OZI32877.1"/>
    <property type="molecule type" value="Genomic_DNA"/>
</dbReference>
<evidence type="ECO:0000313" key="3">
    <source>
        <dbReference type="EMBL" id="OZI65772.1"/>
    </source>
</evidence>
<dbReference type="CDD" id="cd06982">
    <property type="entry name" value="cupin_BauB-like"/>
    <property type="match status" value="1"/>
</dbReference>
<dbReference type="Proteomes" id="UP000216354">
    <property type="component" value="Unassembled WGS sequence"/>
</dbReference>
<dbReference type="OrthoDB" id="9800684at2"/>
<dbReference type="InterPro" id="IPR013096">
    <property type="entry name" value="Cupin_2"/>
</dbReference>
<dbReference type="InterPro" id="IPR011051">
    <property type="entry name" value="RmlC_Cupin_sf"/>
</dbReference>
<proteinExistence type="predicted"/>
<dbReference type="Gene3D" id="2.60.120.10">
    <property type="entry name" value="Jelly Rolls"/>
    <property type="match status" value="1"/>
</dbReference>
<gene>
    <name evidence="3" type="ORF">CAL27_12260</name>
    <name evidence="2" type="ORF">CEG14_18490</name>
</gene>
<evidence type="ECO:0000313" key="4">
    <source>
        <dbReference type="Proteomes" id="UP000216354"/>
    </source>
</evidence>
<evidence type="ECO:0000313" key="5">
    <source>
        <dbReference type="Proteomes" id="UP000217005"/>
    </source>
</evidence>
<dbReference type="RefSeq" id="WP_094827872.1">
    <property type="nucleotide sequence ID" value="NZ_NEVL01000004.1"/>
</dbReference>
<accession>A0A261S7B5</accession>
<protein>
    <submittedName>
        <fullName evidence="2">Cupin</fullName>
    </submittedName>
</protein>
<name>A0A261S7B5_9BORD</name>
<organism evidence="2 5">
    <name type="scientific">Bordetella genomosp. 1</name>
    <dbReference type="NCBI Taxonomy" id="1395607"/>
    <lineage>
        <taxon>Bacteria</taxon>
        <taxon>Pseudomonadati</taxon>
        <taxon>Pseudomonadota</taxon>
        <taxon>Betaproteobacteria</taxon>
        <taxon>Burkholderiales</taxon>
        <taxon>Alcaligenaceae</taxon>
        <taxon>Bordetella</taxon>
    </lineage>
</organism>
<dbReference type="SUPFAM" id="SSF51182">
    <property type="entry name" value="RmlC-like cupins"/>
    <property type="match status" value="1"/>
</dbReference>
<feature type="domain" description="Cupin type-2" evidence="1">
    <location>
        <begin position="21"/>
        <end position="91"/>
    </location>
</feature>
<evidence type="ECO:0000313" key="2">
    <source>
        <dbReference type="EMBL" id="OZI32877.1"/>
    </source>
</evidence>
<sequence>MNRPSAIPTVQIDNEHVKVTEWRFPPGGETGWHRHGMHYVVVPITTGELLLDTPDGEIRSALKTGISYTRPVGVEHNVINPNETEFVFVEIELKHG</sequence>
<dbReference type="InterPro" id="IPR014710">
    <property type="entry name" value="RmlC-like_jellyroll"/>
</dbReference>
<evidence type="ECO:0000259" key="1">
    <source>
        <dbReference type="Pfam" id="PF07883"/>
    </source>
</evidence>
<comment type="caution">
    <text evidence="2">The sequence shown here is derived from an EMBL/GenBank/DDBJ whole genome shotgun (WGS) entry which is preliminary data.</text>
</comment>
<dbReference type="EMBL" id="NEVR01000002">
    <property type="protein sequence ID" value="OZI65772.1"/>
    <property type="molecule type" value="Genomic_DNA"/>
</dbReference>
<dbReference type="AlphaFoldDB" id="A0A261S7B5"/>
<dbReference type="Pfam" id="PF07883">
    <property type="entry name" value="Cupin_2"/>
    <property type="match status" value="1"/>
</dbReference>
<keyword evidence="4" id="KW-1185">Reference proteome</keyword>
<dbReference type="Proteomes" id="UP000217005">
    <property type="component" value="Unassembled WGS sequence"/>
</dbReference>